<dbReference type="Proteomes" id="UP000327085">
    <property type="component" value="Chromosome 1"/>
</dbReference>
<evidence type="ECO:0000259" key="2">
    <source>
        <dbReference type="Pfam" id="PF13966"/>
    </source>
</evidence>
<accession>A0A5E4FKG7</accession>
<protein>
    <recommendedName>
        <fullName evidence="2">Reverse transcriptase zinc-binding domain-containing protein</fullName>
    </recommendedName>
</protein>
<organism evidence="3 4">
    <name type="scientific">Prunus dulcis</name>
    <name type="common">Almond</name>
    <name type="synonym">Amygdalus dulcis</name>
    <dbReference type="NCBI Taxonomy" id="3755"/>
    <lineage>
        <taxon>Eukaryota</taxon>
        <taxon>Viridiplantae</taxon>
        <taxon>Streptophyta</taxon>
        <taxon>Embryophyta</taxon>
        <taxon>Tracheophyta</taxon>
        <taxon>Spermatophyta</taxon>
        <taxon>Magnoliopsida</taxon>
        <taxon>eudicotyledons</taxon>
        <taxon>Gunneridae</taxon>
        <taxon>Pentapetalae</taxon>
        <taxon>rosids</taxon>
        <taxon>fabids</taxon>
        <taxon>Rosales</taxon>
        <taxon>Rosaceae</taxon>
        <taxon>Amygdaloideae</taxon>
        <taxon>Amygdaleae</taxon>
        <taxon>Prunus</taxon>
    </lineage>
</organism>
<dbReference type="AlphaFoldDB" id="A0A5E4FKG7"/>
<sequence length="141" mass="15541">AGVLTAHDSNCSVSSFSMNGWWDIDKLRGVVCEDLVQQIISVPVGFLGSLPDTQVWKGSANGDFSVKSAYSLFFEGCSTPDSCWKSLWSLNVPPKLQYFMWLASQGKICLMISVLEGSWLLTLHVAFVLGLLKLLFISFVI</sequence>
<feature type="transmembrane region" description="Helical" evidence="1">
    <location>
        <begin position="121"/>
        <end position="140"/>
    </location>
</feature>
<dbReference type="InParanoid" id="A0A5E4FKG7"/>
<dbReference type="Pfam" id="PF13966">
    <property type="entry name" value="zf-RVT"/>
    <property type="match status" value="1"/>
</dbReference>
<feature type="non-terminal residue" evidence="3">
    <location>
        <position position="141"/>
    </location>
</feature>
<name>A0A5E4FKG7_PRUDU</name>
<keyword evidence="1" id="KW-0812">Transmembrane</keyword>
<evidence type="ECO:0000256" key="1">
    <source>
        <dbReference type="SAM" id="Phobius"/>
    </source>
</evidence>
<proteinExistence type="predicted"/>
<gene>
    <name evidence="3" type="ORF">ALMOND_2B035640</name>
</gene>
<feature type="non-terminal residue" evidence="3">
    <location>
        <position position="1"/>
    </location>
</feature>
<reference evidence="4" key="1">
    <citation type="journal article" date="2020" name="Plant J.">
        <title>Transposons played a major role in the diversification between the closely related almond and peach genomes: results from the almond genome sequence.</title>
        <authorList>
            <person name="Alioto T."/>
            <person name="Alexiou K.G."/>
            <person name="Bardil A."/>
            <person name="Barteri F."/>
            <person name="Castanera R."/>
            <person name="Cruz F."/>
            <person name="Dhingra A."/>
            <person name="Duval H."/>
            <person name="Fernandez I Marti A."/>
            <person name="Frias L."/>
            <person name="Galan B."/>
            <person name="Garcia J.L."/>
            <person name="Howad W."/>
            <person name="Gomez-Garrido J."/>
            <person name="Gut M."/>
            <person name="Julca I."/>
            <person name="Morata J."/>
            <person name="Puigdomenech P."/>
            <person name="Ribeca P."/>
            <person name="Rubio Cabetas M.J."/>
            <person name="Vlasova A."/>
            <person name="Wirthensohn M."/>
            <person name="Garcia-Mas J."/>
            <person name="Gabaldon T."/>
            <person name="Casacuberta J.M."/>
            <person name="Arus P."/>
        </authorList>
    </citation>
    <scope>NUCLEOTIDE SEQUENCE [LARGE SCALE GENOMIC DNA]</scope>
    <source>
        <strain evidence="4">cv. Texas</strain>
    </source>
</reference>
<dbReference type="Gramene" id="VVA27231">
    <property type="protein sequence ID" value="VVA27231"/>
    <property type="gene ID" value="Prudul26B035640"/>
</dbReference>
<dbReference type="OMA" id="ANWIWKS"/>
<feature type="domain" description="Reverse transcriptase zinc-binding" evidence="2">
    <location>
        <begin position="64"/>
        <end position="108"/>
    </location>
</feature>
<dbReference type="EMBL" id="CABIKO010000118">
    <property type="protein sequence ID" value="VVA27231.1"/>
    <property type="molecule type" value="Genomic_DNA"/>
</dbReference>
<keyword evidence="1" id="KW-1133">Transmembrane helix</keyword>
<dbReference type="InterPro" id="IPR026960">
    <property type="entry name" value="RVT-Znf"/>
</dbReference>
<evidence type="ECO:0000313" key="3">
    <source>
        <dbReference type="EMBL" id="VVA27231.1"/>
    </source>
</evidence>
<keyword evidence="1" id="KW-0472">Membrane</keyword>
<evidence type="ECO:0000313" key="4">
    <source>
        <dbReference type="Proteomes" id="UP000327085"/>
    </source>
</evidence>